<dbReference type="EMBL" id="KV722416">
    <property type="protein sequence ID" value="OCH89902.1"/>
    <property type="molecule type" value="Genomic_DNA"/>
</dbReference>
<dbReference type="OrthoDB" id="546434at2759"/>
<dbReference type="PANTHER" id="PTHR23113">
    <property type="entry name" value="GUANINE NUCLEOTIDE EXCHANGE FACTOR"/>
    <property type="match status" value="1"/>
</dbReference>
<feature type="domain" description="Ras-GEF" evidence="3">
    <location>
        <begin position="223"/>
        <end position="453"/>
    </location>
</feature>
<protein>
    <submittedName>
        <fullName evidence="5">Ras GEF</fullName>
    </submittedName>
</protein>
<keyword evidence="6" id="KW-1185">Reference proteome</keyword>
<keyword evidence="1 2" id="KW-0344">Guanine-nucleotide releasing factor</keyword>
<dbReference type="PANTHER" id="PTHR23113:SF368">
    <property type="entry name" value="CELL DIVISION CONTROL PROTEIN 25"/>
    <property type="match status" value="1"/>
</dbReference>
<dbReference type="PROSITE" id="PS50212">
    <property type="entry name" value="RASGEF_NTER"/>
    <property type="match status" value="1"/>
</dbReference>
<dbReference type="InterPro" id="IPR000651">
    <property type="entry name" value="Ras-like_Gua-exchang_fac_N"/>
</dbReference>
<organism evidence="5 6">
    <name type="scientific">Obba rivulosa</name>
    <dbReference type="NCBI Taxonomy" id="1052685"/>
    <lineage>
        <taxon>Eukaryota</taxon>
        <taxon>Fungi</taxon>
        <taxon>Dikarya</taxon>
        <taxon>Basidiomycota</taxon>
        <taxon>Agaricomycotina</taxon>
        <taxon>Agaricomycetes</taxon>
        <taxon>Polyporales</taxon>
        <taxon>Gelatoporiaceae</taxon>
        <taxon>Obba</taxon>
    </lineage>
</organism>
<dbReference type="SMART" id="SM00147">
    <property type="entry name" value="RasGEF"/>
    <property type="match status" value="1"/>
</dbReference>
<dbReference type="PROSITE" id="PS50009">
    <property type="entry name" value="RASGEF_CAT"/>
    <property type="match status" value="1"/>
</dbReference>
<dbReference type="Gene3D" id="1.10.840.10">
    <property type="entry name" value="Ras guanine-nucleotide exchange factors catalytic domain"/>
    <property type="match status" value="1"/>
</dbReference>
<evidence type="ECO:0000259" key="4">
    <source>
        <dbReference type="PROSITE" id="PS50212"/>
    </source>
</evidence>
<dbReference type="Pfam" id="PF00618">
    <property type="entry name" value="RasGEF_N"/>
    <property type="match status" value="1"/>
</dbReference>
<dbReference type="AlphaFoldDB" id="A0A8E2B0D4"/>
<evidence type="ECO:0000259" key="3">
    <source>
        <dbReference type="PROSITE" id="PS50009"/>
    </source>
</evidence>
<reference evidence="5 6" key="1">
    <citation type="submission" date="2016-07" db="EMBL/GenBank/DDBJ databases">
        <title>Draft genome of the white-rot fungus Obba rivulosa 3A-2.</title>
        <authorList>
            <consortium name="DOE Joint Genome Institute"/>
            <person name="Miettinen O."/>
            <person name="Riley R."/>
            <person name="Acob R."/>
            <person name="Barry K."/>
            <person name="Cullen D."/>
            <person name="De Vries R."/>
            <person name="Hainaut M."/>
            <person name="Hatakka A."/>
            <person name="Henrissat B."/>
            <person name="Hilden K."/>
            <person name="Kuo R."/>
            <person name="Labutti K."/>
            <person name="Lipzen A."/>
            <person name="Makela M.R."/>
            <person name="Sandor L."/>
            <person name="Spatafora J.W."/>
            <person name="Grigoriev I.V."/>
            <person name="Hibbett D.S."/>
        </authorList>
    </citation>
    <scope>NUCLEOTIDE SEQUENCE [LARGE SCALE GENOMIC DNA]</scope>
    <source>
        <strain evidence="5 6">3A-2</strain>
    </source>
</reference>
<accession>A0A8E2B0D4</accession>
<gene>
    <name evidence="5" type="ORF">OBBRIDRAFT_731814</name>
</gene>
<dbReference type="GO" id="GO:0005886">
    <property type="term" value="C:plasma membrane"/>
    <property type="evidence" value="ECO:0007669"/>
    <property type="project" value="TreeGrafter"/>
</dbReference>
<dbReference type="Gene3D" id="1.20.870.10">
    <property type="entry name" value="Son of sevenless (SoS) protein Chain: S domain 1"/>
    <property type="match status" value="1"/>
</dbReference>
<dbReference type="CDD" id="cd06224">
    <property type="entry name" value="REM"/>
    <property type="match status" value="1"/>
</dbReference>
<sequence length="468" mass="54016">MFSEDLSDLLADLPKPAEEETEVKRGQNGSLVSATLSQLVRILTDEREIARDDLTDLVDTFFLFFRSFCKSPATLFDLLIQRYYLDVPSDLPKAQSEAWWVGQQCTKVHVVNMFSIWLEYYWAPATDDALLKPIQSFMFETVAKDHTLPEDLAQLVATPLWECVGGLQIVHNRWLARVTRSSGEAAAVHGPTGFEERLQAIESMLGPNEADWIDAGYFRTAGGPEMLARQLTYIETEYFHTRLPEQLVQFSNLETQDTRDLWRAFSNALTLWVAKCIVIHNKVLFRAEIMEMFIATAAACKRMRNYSSALAILHGLQMAPIWRLSQTRTLVRLEFQETFSQLTEFLSSDNNWRRYREELPQNLPAVPIMAVVTRDVAQCREALDRVSSTVGPPVVGPISLQYYRNLRRIVRILEDCYASYNLECVDLVYIWLLKQTEDLRDQDYDQYSQYLMALRFVIRNAQLEDVCR</sequence>
<evidence type="ECO:0000256" key="1">
    <source>
        <dbReference type="ARBA" id="ARBA00022658"/>
    </source>
</evidence>
<dbReference type="InterPro" id="IPR036964">
    <property type="entry name" value="RASGEF_cat_dom_sf"/>
</dbReference>
<dbReference type="Pfam" id="PF00617">
    <property type="entry name" value="RasGEF"/>
    <property type="match status" value="1"/>
</dbReference>
<evidence type="ECO:0000313" key="5">
    <source>
        <dbReference type="EMBL" id="OCH89902.1"/>
    </source>
</evidence>
<feature type="domain" description="N-terminal Ras-GEF" evidence="4">
    <location>
        <begin position="27"/>
        <end position="164"/>
    </location>
</feature>
<name>A0A8E2B0D4_9APHY</name>
<dbReference type="InterPro" id="IPR023578">
    <property type="entry name" value="Ras_GEF_dom_sf"/>
</dbReference>
<dbReference type="Proteomes" id="UP000250043">
    <property type="component" value="Unassembled WGS sequence"/>
</dbReference>
<dbReference type="InterPro" id="IPR008937">
    <property type="entry name" value="Ras-like_GEF"/>
</dbReference>
<dbReference type="SUPFAM" id="SSF48366">
    <property type="entry name" value="Ras GEF"/>
    <property type="match status" value="1"/>
</dbReference>
<proteinExistence type="predicted"/>
<dbReference type="InterPro" id="IPR001895">
    <property type="entry name" value="RASGEF_cat_dom"/>
</dbReference>
<dbReference type="GO" id="GO:0007265">
    <property type="term" value="P:Ras protein signal transduction"/>
    <property type="evidence" value="ECO:0007669"/>
    <property type="project" value="TreeGrafter"/>
</dbReference>
<dbReference type="GO" id="GO:0005085">
    <property type="term" value="F:guanyl-nucleotide exchange factor activity"/>
    <property type="evidence" value="ECO:0007669"/>
    <property type="project" value="UniProtKB-KW"/>
</dbReference>
<evidence type="ECO:0000256" key="2">
    <source>
        <dbReference type="PROSITE-ProRule" id="PRU00168"/>
    </source>
</evidence>
<evidence type="ECO:0000313" key="6">
    <source>
        <dbReference type="Proteomes" id="UP000250043"/>
    </source>
</evidence>